<keyword evidence="2" id="KW-1185">Reference proteome</keyword>
<dbReference type="RefSeq" id="WP_052221634.1">
    <property type="nucleotide sequence ID" value="NZ_LHUR01000023.1"/>
</dbReference>
<gene>
    <name evidence="1" type="ORF">CLHOM_20960</name>
</gene>
<sequence length="103" mass="11852">MKKIINRKVYNTETAELLGKYWNGLGNDDFNYLHEELYITKKGNMFLCYSGGALSKYGESGYGCGWGTEGIIPLEPEEAYEWLEKNDCNEVIEKYFADKLEEA</sequence>
<dbReference type="AlphaFoldDB" id="A0A0L6Z9L9"/>
<evidence type="ECO:0000313" key="1">
    <source>
        <dbReference type="EMBL" id="KOA19488.1"/>
    </source>
</evidence>
<dbReference type="Proteomes" id="UP000037043">
    <property type="component" value="Unassembled WGS sequence"/>
</dbReference>
<reference evidence="2" key="1">
    <citation type="submission" date="2015-08" db="EMBL/GenBank/DDBJ databases">
        <title>Genome sequence of the strict anaerobe Clostridium homopropionicum LuHBu1 (DSM 5847T).</title>
        <authorList>
            <person name="Poehlein A."/>
            <person name="Beck M."/>
            <person name="Schiel-Bengelsdorf B."/>
            <person name="Bengelsdorf F.R."/>
            <person name="Daniel R."/>
            <person name="Duerre P."/>
        </authorList>
    </citation>
    <scope>NUCLEOTIDE SEQUENCE [LARGE SCALE GENOMIC DNA]</scope>
    <source>
        <strain evidence="2">DSM 5847</strain>
    </source>
</reference>
<dbReference type="PATRIC" id="fig|1121318.3.peg.2113"/>
<protein>
    <submittedName>
        <fullName evidence="1">Uncharacterized protein</fullName>
    </submittedName>
</protein>
<dbReference type="STRING" id="36844.SAMN04488501_11816"/>
<dbReference type="EMBL" id="LHUR01000023">
    <property type="protein sequence ID" value="KOA19488.1"/>
    <property type="molecule type" value="Genomic_DNA"/>
</dbReference>
<proteinExistence type="predicted"/>
<name>A0A0L6Z9L9_9CLOT</name>
<evidence type="ECO:0000313" key="2">
    <source>
        <dbReference type="Proteomes" id="UP000037043"/>
    </source>
</evidence>
<accession>A0A0L6Z9L9</accession>
<organism evidence="1 2">
    <name type="scientific">Clostridium homopropionicum DSM 5847</name>
    <dbReference type="NCBI Taxonomy" id="1121318"/>
    <lineage>
        <taxon>Bacteria</taxon>
        <taxon>Bacillati</taxon>
        <taxon>Bacillota</taxon>
        <taxon>Clostridia</taxon>
        <taxon>Eubacteriales</taxon>
        <taxon>Clostridiaceae</taxon>
        <taxon>Clostridium</taxon>
    </lineage>
</organism>
<comment type="caution">
    <text evidence="1">The sequence shown here is derived from an EMBL/GenBank/DDBJ whole genome shotgun (WGS) entry which is preliminary data.</text>
</comment>